<proteinExistence type="predicted"/>
<dbReference type="EMBL" id="BARW01041170">
    <property type="protein sequence ID" value="GAJ22891.1"/>
    <property type="molecule type" value="Genomic_DNA"/>
</dbReference>
<organism evidence="1">
    <name type="scientific">marine sediment metagenome</name>
    <dbReference type="NCBI Taxonomy" id="412755"/>
    <lineage>
        <taxon>unclassified sequences</taxon>
        <taxon>metagenomes</taxon>
        <taxon>ecological metagenomes</taxon>
    </lineage>
</organism>
<sequence>MLPWEHVSVLPYSMLPVIFSKFKGDISPIFSILLVSSGKL</sequence>
<name>X1VWH8_9ZZZZ</name>
<reference evidence="1" key="1">
    <citation type="journal article" date="2014" name="Front. Microbiol.">
        <title>High frequency of phylogenetically diverse reductive dehalogenase-homologous genes in deep subseafloor sedimentary metagenomes.</title>
        <authorList>
            <person name="Kawai M."/>
            <person name="Futagami T."/>
            <person name="Toyoda A."/>
            <person name="Takaki Y."/>
            <person name="Nishi S."/>
            <person name="Hori S."/>
            <person name="Arai W."/>
            <person name="Tsubouchi T."/>
            <person name="Morono Y."/>
            <person name="Uchiyama I."/>
            <person name="Ito T."/>
            <person name="Fujiyama A."/>
            <person name="Inagaki F."/>
            <person name="Takami H."/>
        </authorList>
    </citation>
    <scope>NUCLEOTIDE SEQUENCE</scope>
    <source>
        <strain evidence="1">Expedition CK06-06</strain>
    </source>
</reference>
<evidence type="ECO:0000313" key="1">
    <source>
        <dbReference type="EMBL" id="GAJ22891.1"/>
    </source>
</evidence>
<accession>X1VWH8</accession>
<gene>
    <name evidence="1" type="ORF">S12H4_61806</name>
</gene>
<dbReference type="AlphaFoldDB" id="X1VWH8"/>
<feature type="non-terminal residue" evidence="1">
    <location>
        <position position="40"/>
    </location>
</feature>
<protein>
    <submittedName>
        <fullName evidence="1">Uncharacterized protein</fullName>
    </submittedName>
</protein>
<comment type="caution">
    <text evidence="1">The sequence shown here is derived from an EMBL/GenBank/DDBJ whole genome shotgun (WGS) entry which is preliminary data.</text>
</comment>